<dbReference type="SUPFAM" id="SSF53335">
    <property type="entry name" value="S-adenosyl-L-methionine-dependent methyltransferases"/>
    <property type="match status" value="1"/>
</dbReference>
<dbReference type="STRING" id="926571.NVIE_012820"/>
<reference evidence="2 3" key="1">
    <citation type="journal article" date="2014" name="Int. J. Syst. Evol. Microbiol.">
        <title>Nitrososphaera viennensis gen. nov., sp. nov., an aerobic and mesophilic, ammonia-oxidizing archaeon from soil and a member of the archaeal phylum Thaumarchaeota.</title>
        <authorList>
            <person name="Stieglmeier M."/>
            <person name="Klingl A."/>
            <person name="Alves R.J."/>
            <person name="Rittmann S.K."/>
            <person name="Melcher M."/>
            <person name="Leisch N."/>
            <person name="Schleper C."/>
        </authorList>
    </citation>
    <scope>NUCLEOTIDE SEQUENCE [LARGE SCALE GENOMIC DNA]</scope>
    <source>
        <strain evidence="2">EN76</strain>
    </source>
</reference>
<dbReference type="PANTHER" id="PTHR43591">
    <property type="entry name" value="METHYLTRANSFERASE"/>
    <property type="match status" value="1"/>
</dbReference>
<organism evidence="2 3">
    <name type="scientific">Nitrososphaera viennensis EN76</name>
    <dbReference type="NCBI Taxonomy" id="926571"/>
    <lineage>
        <taxon>Archaea</taxon>
        <taxon>Nitrososphaerota</taxon>
        <taxon>Nitrososphaeria</taxon>
        <taxon>Nitrososphaerales</taxon>
        <taxon>Nitrososphaeraceae</taxon>
        <taxon>Nitrososphaera</taxon>
    </lineage>
</organism>
<dbReference type="Gene3D" id="3.40.50.150">
    <property type="entry name" value="Vaccinia Virus protein VP39"/>
    <property type="match status" value="1"/>
</dbReference>
<dbReference type="GeneID" id="74946544"/>
<dbReference type="KEGG" id="nvn:NVIE_012820"/>
<dbReference type="AlphaFoldDB" id="A0A060HJ19"/>
<dbReference type="OrthoDB" id="11691at2157"/>
<protein>
    <recommendedName>
        <fullName evidence="1">Methyltransferase domain-containing protein</fullName>
    </recommendedName>
</protein>
<feature type="domain" description="Methyltransferase" evidence="1">
    <location>
        <begin position="56"/>
        <end position="139"/>
    </location>
</feature>
<evidence type="ECO:0000313" key="2">
    <source>
        <dbReference type="EMBL" id="AIC15518.1"/>
    </source>
</evidence>
<name>A0A060HJ19_9ARCH</name>
<dbReference type="Proteomes" id="UP000027093">
    <property type="component" value="Chromosome"/>
</dbReference>
<proteinExistence type="predicted"/>
<evidence type="ECO:0000313" key="3">
    <source>
        <dbReference type="Proteomes" id="UP000027093"/>
    </source>
</evidence>
<dbReference type="EMBL" id="CP007536">
    <property type="protein sequence ID" value="AIC15518.1"/>
    <property type="molecule type" value="Genomic_DNA"/>
</dbReference>
<dbReference type="RefSeq" id="WP_075054506.1">
    <property type="nucleotide sequence ID" value="NZ_CP007536.1"/>
</dbReference>
<dbReference type="InterPro" id="IPR029063">
    <property type="entry name" value="SAM-dependent_MTases_sf"/>
</dbReference>
<dbReference type="InterPro" id="IPR041698">
    <property type="entry name" value="Methyltransf_25"/>
</dbReference>
<keyword evidence="3" id="KW-1185">Reference proteome</keyword>
<dbReference type="Pfam" id="PF13649">
    <property type="entry name" value="Methyltransf_25"/>
    <property type="match status" value="1"/>
</dbReference>
<dbReference type="HOGENOM" id="CLU_1232802_0_0_2"/>
<evidence type="ECO:0000259" key="1">
    <source>
        <dbReference type="Pfam" id="PF13649"/>
    </source>
</evidence>
<gene>
    <name evidence="2" type="ORF">NVIE_012820</name>
</gene>
<accession>A0A060HJ19</accession>
<dbReference type="CDD" id="cd02440">
    <property type="entry name" value="AdoMet_MTases"/>
    <property type="match status" value="1"/>
</dbReference>
<sequence>MSNSDARRHHHDHTTDSWAERAKRYDDIIDLLEPELQYATEAMLDAVQVGSGTRLLDLACGPGHSTAAANARGAEALGIDSSPRMLEAARRRFPDIQFKIADMTNPPPGPWDAVICRLGAHHADDTWVNAAWRILVPGGRIALAEFDAIDETSRTKGMRHPSEWVRLLEGAGFVDVTVTTCILRLGSPAASTPNLVSTLRENQNTHLQDGLVYILAGRKPTTRT</sequence>